<name>A0A931DSM7_9ACTN</name>
<sequence>MINPGSRIPDENALEMPRSWKRHLHPRRGGAPGPEITISDLEEGELRSPYAADIEKVLGHDGTDPALAAAGREHMAGTATPLGAAVIAAVPDSESYHGEMTVRFVDSWITTYGLPFAVHAFLERCDIGFGPHGAAASGLGPRQGTGAGLDGRLEDAARRLRTLLAGAGEAEYREVVELLAGLRTTPVRQMISAYLVPTELDWMAECCAASASMPRDKLLRSLGSAEHLEILGAEARISVVDCYYIENLITLAEGVGPAIAPYMAEAFDAHHDSAPRRKGLLEVLGRLPSDEAFGLMLERAGNPHMLAALRETMRRFPVRAVRVLAMAANGGDTVAEGLLTEHLRAESELVARVLPELPAQVRAVVEKLSAADGGVPEARADELPRLLVDPPWARTAPEPEPVVLKGLDVPEDRSMAWASGERDAWLGTAILHPYPDSWHLRRADRGYGDFGPVPEAQERGERWERRVADFQAGRVKEEPSWLAGLFAMGPEELVRPVLREWKPDEWERPGGWWSPENWLKPLIARFGLDALPLALRFARAKPARGAELLLPFLDGEVANAMAGWLLRVKTARDAAADWFARHGSAAPPHLVPVALGKTGRARTAAEYALLFLAAKEGRETVLAAARPHGERATAIVETLLEGDLEGLMPRKKIPADLGVNAHALPRPLLRGRERALPGPAVRHLLTLLAISTPEEPDPGLEPALEAFDPRSLAEFGWALFKSWLDDGANPRHAWQFTALGRMGDDETVRRLVPLIRAWPGAGGHHHAVRGLDVLAMIGSELALREVHAIAQKAKYKGLKKYAQEKVEQIAAARGLTTEQLGDRLVPDFGLDATGATVLDYGPRRFVVGFDETLRPYVADESGRSRATLPKPGVRDDAALAPAAYQRFADLKKDVRAIAAIQLQRLELAMTTGRRWSMAEFREFFVDHPLLWHIARRLVWIAEDGDARTAFRVAEDRTYAGVTDGAITLPGGASIGIAHPLHLGGTLPDWSQVFADYEILQPFPQLGRDVHALTGQEGAGARLARFEGVTVPFGNVLRLERRGWQRGPVDSDGGICCLVRPAPGGRYVVVTLAMGLFVGYVSASEDQTLEAVWIGDDPAPERFSHLRIEDKPYTFAELDPVTASEVLADLEAVIA</sequence>
<evidence type="ECO:0000313" key="3">
    <source>
        <dbReference type="Proteomes" id="UP000614047"/>
    </source>
</evidence>
<dbReference type="RefSeq" id="WP_197014211.1">
    <property type="nucleotide sequence ID" value="NZ_BAABES010000002.1"/>
</dbReference>
<dbReference type="EMBL" id="JADOUA010000001">
    <property type="protein sequence ID" value="MBG6091958.1"/>
    <property type="molecule type" value="Genomic_DNA"/>
</dbReference>
<dbReference type="Proteomes" id="UP000614047">
    <property type="component" value="Unassembled WGS sequence"/>
</dbReference>
<evidence type="ECO:0000313" key="2">
    <source>
        <dbReference type="EMBL" id="MBG6091958.1"/>
    </source>
</evidence>
<protein>
    <recommendedName>
        <fullName evidence="1">DUF4132 domain-containing protein</fullName>
    </recommendedName>
</protein>
<reference evidence="2" key="1">
    <citation type="submission" date="2020-11" db="EMBL/GenBank/DDBJ databases">
        <title>Sequencing the genomes of 1000 actinobacteria strains.</title>
        <authorList>
            <person name="Klenk H.-P."/>
        </authorList>
    </citation>
    <scope>NUCLEOTIDE SEQUENCE</scope>
    <source>
        <strain evidence="2">DSM 43175</strain>
    </source>
</reference>
<dbReference type="AlphaFoldDB" id="A0A931DSM7"/>
<dbReference type="InterPro" id="IPR025406">
    <property type="entry name" value="DUF4132"/>
</dbReference>
<gene>
    <name evidence="2" type="ORF">IW256_006071</name>
</gene>
<proteinExistence type="predicted"/>
<feature type="domain" description="DUF4132" evidence="1">
    <location>
        <begin position="862"/>
        <end position="1043"/>
    </location>
</feature>
<organism evidence="2 3">
    <name type="scientific">Actinomadura viridis</name>
    <dbReference type="NCBI Taxonomy" id="58110"/>
    <lineage>
        <taxon>Bacteria</taxon>
        <taxon>Bacillati</taxon>
        <taxon>Actinomycetota</taxon>
        <taxon>Actinomycetes</taxon>
        <taxon>Streptosporangiales</taxon>
        <taxon>Thermomonosporaceae</taxon>
        <taxon>Actinomadura</taxon>
    </lineage>
</organism>
<evidence type="ECO:0000259" key="1">
    <source>
        <dbReference type="Pfam" id="PF13569"/>
    </source>
</evidence>
<dbReference type="Pfam" id="PF13569">
    <property type="entry name" value="DUF4132"/>
    <property type="match status" value="1"/>
</dbReference>
<accession>A0A931DSM7</accession>
<keyword evidence="3" id="KW-1185">Reference proteome</keyword>
<comment type="caution">
    <text evidence="2">The sequence shown here is derived from an EMBL/GenBank/DDBJ whole genome shotgun (WGS) entry which is preliminary data.</text>
</comment>